<proteinExistence type="predicted"/>
<evidence type="ECO:0000313" key="3">
    <source>
        <dbReference type="Proteomes" id="UP000657574"/>
    </source>
</evidence>
<gene>
    <name evidence="2" type="ORF">GCM10010121_026180</name>
</gene>
<keyword evidence="3" id="KW-1185">Reference proteome</keyword>
<feature type="region of interest" description="Disordered" evidence="1">
    <location>
        <begin position="35"/>
        <end position="145"/>
    </location>
</feature>
<comment type="caution">
    <text evidence="2">The sequence shown here is derived from an EMBL/GenBank/DDBJ whole genome shotgun (WGS) entry which is preliminary data.</text>
</comment>
<reference evidence="2" key="2">
    <citation type="submission" date="2020-09" db="EMBL/GenBank/DDBJ databases">
        <authorList>
            <person name="Sun Q."/>
            <person name="Ohkuma M."/>
        </authorList>
    </citation>
    <scope>NUCLEOTIDE SEQUENCE</scope>
    <source>
        <strain evidence="2">JCM 3086</strain>
    </source>
</reference>
<feature type="compositionally biased region" description="Polar residues" evidence="1">
    <location>
        <begin position="35"/>
        <end position="46"/>
    </location>
</feature>
<evidence type="ECO:0000256" key="1">
    <source>
        <dbReference type="SAM" id="MobiDB-lite"/>
    </source>
</evidence>
<dbReference type="AlphaFoldDB" id="A0A917KJ49"/>
<reference evidence="2" key="1">
    <citation type="journal article" date="2014" name="Int. J. Syst. Evol. Microbiol.">
        <title>Complete genome sequence of Corynebacterium casei LMG S-19264T (=DSM 44701T), isolated from a smear-ripened cheese.</title>
        <authorList>
            <consortium name="US DOE Joint Genome Institute (JGI-PGF)"/>
            <person name="Walter F."/>
            <person name="Albersmeier A."/>
            <person name="Kalinowski J."/>
            <person name="Ruckert C."/>
        </authorList>
    </citation>
    <scope>NUCLEOTIDE SEQUENCE</scope>
    <source>
        <strain evidence="2">JCM 3086</strain>
    </source>
</reference>
<name>A0A917KJ49_9ACTN</name>
<protein>
    <submittedName>
        <fullName evidence="2">Uncharacterized protein</fullName>
    </submittedName>
</protein>
<feature type="compositionally biased region" description="Basic and acidic residues" evidence="1">
    <location>
        <begin position="93"/>
        <end position="104"/>
    </location>
</feature>
<accession>A0A917KJ49</accession>
<dbReference type="EMBL" id="BMQA01000007">
    <property type="protein sequence ID" value="GGJ14318.1"/>
    <property type="molecule type" value="Genomic_DNA"/>
</dbReference>
<sequence>MADDGTDPASSAYRPGARKPFRYQNAAEYQARAITVTSAPPASGSAQPGHRRWRTTTTLATKAPKKTAGERVQRLAGPGQADAVGDDALLGGRDGEQESEHTDQAVRGAHRVRRGAQAGQPAVHPQREKQLDQSQSPNRALPGWALSRGTAWPCTEAAPVLRGVYPAVPDEAAGHRQGQQQPQKLPGFGARGEACM</sequence>
<organism evidence="2 3">
    <name type="scientific">Streptomyces brasiliensis</name>
    <dbReference type="NCBI Taxonomy" id="1954"/>
    <lineage>
        <taxon>Bacteria</taxon>
        <taxon>Bacillati</taxon>
        <taxon>Actinomycetota</taxon>
        <taxon>Actinomycetes</taxon>
        <taxon>Kitasatosporales</taxon>
        <taxon>Streptomycetaceae</taxon>
        <taxon>Streptomyces</taxon>
    </lineage>
</organism>
<feature type="region of interest" description="Disordered" evidence="1">
    <location>
        <begin position="171"/>
        <end position="196"/>
    </location>
</feature>
<dbReference type="Proteomes" id="UP000657574">
    <property type="component" value="Unassembled WGS sequence"/>
</dbReference>
<evidence type="ECO:0000313" key="2">
    <source>
        <dbReference type="EMBL" id="GGJ14318.1"/>
    </source>
</evidence>
<feature type="region of interest" description="Disordered" evidence="1">
    <location>
        <begin position="1"/>
        <end position="21"/>
    </location>
</feature>